<proteinExistence type="predicted"/>
<dbReference type="Gene3D" id="2.60.40.4270">
    <property type="entry name" value="Listeria-Bacteroides repeat domain"/>
    <property type="match status" value="1"/>
</dbReference>
<dbReference type="InterPro" id="IPR013378">
    <property type="entry name" value="InlB-like_B-rpt"/>
</dbReference>
<accession>A0AAE3IJ83</accession>
<keyword evidence="4" id="KW-0732">Signal</keyword>
<feature type="chain" id="PRO_5042101915" evidence="4">
    <location>
        <begin position="31"/>
        <end position="843"/>
    </location>
</feature>
<feature type="signal peptide" evidence="4">
    <location>
        <begin position="1"/>
        <end position="30"/>
    </location>
</feature>
<organism evidence="5 6">
    <name type="scientific">Hominimerdicola aceti</name>
    <dbReference type="NCBI Taxonomy" id="2981726"/>
    <lineage>
        <taxon>Bacteria</taxon>
        <taxon>Bacillati</taxon>
        <taxon>Bacillota</taxon>
        <taxon>Clostridia</taxon>
        <taxon>Eubacteriales</taxon>
        <taxon>Oscillospiraceae</taxon>
        <taxon>Hominimerdicola</taxon>
    </lineage>
</organism>
<keyword evidence="3" id="KW-0812">Transmembrane</keyword>
<gene>
    <name evidence="5" type="ORF">OCV57_13630</name>
</gene>
<dbReference type="SUPFAM" id="SSF51126">
    <property type="entry name" value="Pectin lyase-like"/>
    <property type="match status" value="1"/>
</dbReference>
<dbReference type="InterPro" id="IPR042229">
    <property type="entry name" value="Listeria/Bacterioides_rpt_sf"/>
</dbReference>
<evidence type="ECO:0000313" key="5">
    <source>
        <dbReference type="EMBL" id="MCU6706954.1"/>
    </source>
</evidence>
<keyword evidence="3" id="KW-1133">Transmembrane helix</keyword>
<evidence type="ECO:0000256" key="3">
    <source>
        <dbReference type="SAM" id="Phobius"/>
    </source>
</evidence>
<dbReference type="RefSeq" id="WP_267301984.1">
    <property type="nucleotide sequence ID" value="NZ_JAOQJZ010000020.1"/>
</dbReference>
<dbReference type="Pfam" id="PF09479">
    <property type="entry name" value="Flg_new"/>
    <property type="match status" value="1"/>
</dbReference>
<evidence type="ECO:0000313" key="6">
    <source>
        <dbReference type="Proteomes" id="UP001208131"/>
    </source>
</evidence>
<dbReference type="AlphaFoldDB" id="A0AAE3IJ83"/>
<dbReference type="GO" id="GO:0030313">
    <property type="term" value="C:cell envelope"/>
    <property type="evidence" value="ECO:0007669"/>
    <property type="project" value="UniProtKB-SubCell"/>
</dbReference>
<comment type="caution">
    <text evidence="5">The sequence shown here is derived from an EMBL/GenBank/DDBJ whole genome shotgun (WGS) entry which is preliminary data.</text>
</comment>
<feature type="compositionally biased region" description="Polar residues" evidence="2">
    <location>
        <begin position="802"/>
        <end position="814"/>
    </location>
</feature>
<keyword evidence="3" id="KW-0472">Membrane</keyword>
<feature type="compositionally biased region" description="Low complexity" evidence="2">
    <location>
        <begin position="766"/>
        <end position="800"/>
    </location>
</feature>
<evidence type="ECO:0000256" key="1">
    <source>
        <dbReference type="ARBA" id="ARBA00004196"/>
    </source>
</evidence>
<dbReference type="Proteomes" id="UP001208131">
    <property type="component" value="Unassembled WGS sequence"/>
</dbReference>
<dbReference type="InterPro" id="IPR011050">
    <property type="entry name" value="Pectin_lyase_fold/virulence"/>
</dbReference>
<feature type="transmembrane region" description="Helical" evidence="3">
    <location>
        <begin position="818"/>
        <end position="836"/>
    </location>
</feature>
<dbReference type="EMBL" id="JAOQJZ010000020">
    <property type="protein sequence ID" value="MCU6706954.1"/>
    <property type="molecule type" value="Genomic_DNA"/>
</dbReference>
<dbReference type="NCBIfam" id="TIGR02543">
    <property type="entry name" value="List_Bact_rpt"/>
    <property type="match status" value="1"/>
</dbReference>
<feature type="region of interest" description="Disordered" evidence="2">
    <location>
        <begin position="764"/>
        <end position="814"/>
    </location>
</feature>
<sequence>MKKRSLQGRITAFILTLCLAAPQMSMLTFAENSTVSNETELKSALENTEFAEIKLGGNIETTWELDVERTVTLDLNGYTLSCSSTDEDIIRVRSSGNLTVKDSGTNGKIDGQNKNCGFEVKGGTLTLESGSIVNCTDAYGDGGAVDVSNTGVTETPVKYGKFVMNGGTIKNCKAGDDGAAVDIGMGCTFTMNDGTISKCRAEDDGGAVFVKQGGFFVMNSGTIENCSACNNGGAVNIYENGSFTMTGGTIKDCKVDLGGLGNAVYGKNNTAIVVISGGTIENCGVFPWSFDEFTVTFDSDGGSAVSEQKVLNTSAIEPNEPKRNGYDFAGWYLNDAKYTFDTKITGNITLKAHWTPAATLSSINMIDIENVKLDYQPGNAPQASAKRTGTNQDKYDILFECWEKQEKDANDTMHTVGYWYSDESVYSDDDVRFNTFEKGGRYIYSVKLQAKDGYTFDRNLKNENVTLNGASLPSSAWVMVMDDGKTCLIQYGTELRPGQAVEEIRLDAIINFNAGDKPLFSTGVIDPIVDTDHQRWDANDGSGYGITSSDYWNERYNGKLITEFEADKSYTYGVYFKISDLGIEEGYRFDQNTKLYINGEEITLTPDQIDVDDSGETIWFSNVLTMTPSTVKVIDVVEINDVTINFKNGDKPVFTGKSPEGVKYAYNCEWWELDSKTGAISADFFSGAYENKITTFESGKTYHYGVYVKAVGFVESENTSYIFGPDTKLKINGEFVNYKRYENDTSDGSDGTLWVITDLTMTPKANDTSSDSSDTNSDSKDTSSNNSGTSTNSNSNTDSKTPAKNNAGSTNPNTGNNVSGILLTFVIAGSGLVVAGRKSRKNK</sequence>
<name>A0AAE3IJ83_9FIRM</name>
<evidence type="ECO:0000256" key="2">
    <source>
        <dbReference type="SAM" id="MobiDB-lite"/>
    </source>
</evidence>
<protein>
    <submittedName>
        <fullName evidence="5">InlB B-repeat-containing protein</fullName>
    </submittedName>
</protein>
<keyword evidence="6" id="KW-1185">Reference proteome</keyword>
<evidence type="ECO:0000256" key="4">
    <source>
        <dbReference type="SAM" id="SignalP"/>
    </source>
</evidence>
<reference evidence="5 6" key="1">
    <citation type="journal article" date="2021" name="ISME Commun">
        <title>Automated analysis of genomic sequences facilitates high-throughput and comprehensive description of bacteria.</title>
        <authorList>
            <person name="Hitch T.C.A."/>
        </authorList>
    </citation>
    <scope>NUCLEOTIDE SEQUENCE [LARGE SCALE GENOMIC DNA]</scope>
    <source>
        <strain evidence="5 6">Sanger_31</strain>
    </source>
</reference>
<comment type="subcellular location">
    <subcellularLocation>
        <location evidence="1">Cell envelope</location>
    </subcellularLocation>
</comment>